<dbReference type="PANTHER" id="PTHR21228:SF40">
    <property type="entry name" value="LD45607P"/>
    <property type="match status" value="1"/>
</dbReference>
<feature type="compositionally biased region" description="Basic and acidic residues" evidence="1">
    <location>
        <begin position="1854"/>
        <end position="1874"/>
    </location>
</feature>
<feature type="region of interest" description="Disordered" evidence="1">
    <location>
        <begin position="560"/>
        <end position="622"/>
    </location>
</feature>
<feature type="region of interest" description="Disordered" evidence="1">
    <location>
        <begin position="1837"/>
        <end position="1881"/>
    </location>
</feature>
<dbReference type="GO" id="GO:0000963">
    <property type="term" value="P:mitochondrial RNA processing"/>
    <property type="evidence" value="ECO:0007669"/>
    <property type="project" value="TreeGrafter"/>
</dbReference>
<dbReference type="Proteomes" id="UP000028837">
    <property type="component" value="Unassembled WGS sequence"/>
</dbReference>
<feature type="compositionally biased region" description="Basic and acidic residues" evidence="1">
    <location>
        <begin position="560"/>
        <end position="571"/>
    </location>
</feature>
<dbReference type="PANTHER" id="PTHR21228">
    <property type="entry name" value="FAST LEU-RICH DOMAIN-CONTAINING"/>
    <property type="match status" value="1"/>
</dbReference>
<feature type="compositionally biased region" description="Basic and acidic residues" evidence="1">
    <location>
        <begin position="1495"/>
        <end position="1505"/>
    </location>
</feature>
<feature type="compositionally biased region" description="Basic and acidic residues" evidence="1">
    <location>
        <begin position="1790"/>
        <end position="1808"/>
    </location>
</feature>
<protein>
    <recommendedName>
        <fullName evidence="4">RAP domain-containing protein</fullName>
    </recommendedName>
</protein>
<reference evidence="2 3" key="1">
    <citation type="submission" date="2014-02" db="EMBL/GenBank/DDBJ databases">
        <authorList>
            <person name="Sibley D."/>
            <person name="Venepally P."/>
            <person name="Karamycheva S."/>
            <person name="Hadjithomas M."/>
            <person name="Khan A."/>
            <person name="Brunk B."/>
            <person name="Roos D."/>
            <person name="Caler E."/>
            <person name="Lorenzi H."/>
        </authorList>
    </citation>
    <scope>NUCLEOTIDE SEQUENCE [LARGE SCALE GENOMIC DNA]</scope>
    <source>
        <strain evidence="2 3">GAB2-2007-GAL-DOM2</strain>
    </source>
</reference>
<organism evidence="2 3">
    <name type="scientific">Toxoplasma gondii GAB2-2007-GAL-DOM2</name>
    <dbReference type="NCBI Taxonomy" id="1130820"/>
    <lineage>
        <taxon>Eukaryota</taxon>
        <taxon>Sar</taxon>
        <taxon>Alveolata</taxon>
        <taxon>Apicomplexa</taxon>
        <taxon>Conoidasida</taxon>
        <taxon>Coccidia</taxon>
        <taxon>Eucoccidiorida</taxon>
        <taxon>Eimeriorina</taxon>
        <taxon>Sarcocystidae</taxon>
        <taxon>Toxoplasma</taxon>
    </lineage>
</organism>
<feature type="region of interest" description="Disordered" evidence="1">
    <location>
        <begin position="18"/>
        <end position="50"/>
    </location>
</feature>
<dbReference type="OrthoDB" id="385235at2759"/>
<feature type="compositionally biased region" description="Basic and acidic residues" evidence="1">
    <location>
        <begin position="1569"/>
        <end position="1584"/>
    </location>
</feature>
<dbReference type="GO" id="GO:0005759">
    <property type="term" value="C:mitochondrial matrix"/>
    <property type="evidence" value="ECO:0007669"/>
    <property type="project" value="TreeGrafter"/>
</dbReference>
<gene>
    <name evidence="2" type="ORF">TGDOM2_320592</name>
</gene>
<feature type="region of interest" description="Disordered" evidence="1">
    <location>
        <begin position="1546"/>
        <end position="1643"/>
    </location>
</feature>
<feature type="region of interest" description="Disordered" evidence="1">
    <location>
        <begin position="1469"/>
        <end position="1512"/>
    </location>
</feature>
<feature type="region of interest" description="Disordered" evidence="1">
    <location>
        <begin position="1058"/>
        <end position="1140"/>
    </location>
</feature>
<evidence type="ECO:0000256" key="1">
    <source>
        <dbReference type="SAM" id="MobiDB-lite"/>
    </source>
</evidence>
<feature type="compositionally biased region" description="Low complexity" evidence="1">
    <location>
        <begin position="1603"/>
        <end position="1615"/>
    </location>
</feature>
<evidence type="ECO:0008006" key="4">
    <source>
        <dbReference type="Google" id="ProtNLM"/>
    </source>
</evidence>
<name>A0A086JKJ7_TOXGO</name>
<accession>A0A086JKJ7</accession>
<feature type="compositionally biased region" description="Low complexity" evidence="1">
    <location>
        <begin position="1070"/>
        <end position="1082"/>
    </location>
</feature>
<evidence type="ECO:0000313" key="2">
    <source>
        <dbReference type="EMBL" id="KFG32665.1"/>
    </source>
</evidence>
<evidence type="ECO:0000313" key="3">
    <source>
        <dbReference type="Proteomes" id="UP000028837"/>
    </source>
</evidence>
<feature type="region of interest" description="Disordered" evidence="1">
    <location>
        <begin position="1790"/>
        <end position="1809"/>
    </location>
</feature>
<proteinExistence type="predicted"/>
<comment type="caution">
    <text evidence="2">The sequence shown here is derived from an EMBL/GenBank/DDBJ whole genome shotgun (WGS) entry which is preliminary data.</text>
</comment>
<feature type="region of interest" description="Disordered" evidence="1">
    <location>
        <begin position="638"/>
        <end position="657"/>
    </location>
</feature>
<feature type="region of interest" description="Disordered" evidence="1">
    <location>
        <begin position="1740"/>
        <end position="1771"/>
    </location>
</feature>
<sequence length="2072" mass="222470">MAPLRAPAGQARPVWVTLEKRLPHKHGSRCSRSNRETAGASSLGILAESDRSHLNRGQSSRYLGVSGTPPPRPVPEVVQLPPPRFRLGAAARPPDLGGSSWNHKMTVSASTFSWGSRSVLSHNAAFSCAQGRRFFGFLCTKKVEKHLKLHVHPNNMGPSDISNLVRLAANKKINDGALWTAITRRVQFLKPVLSPKAIALISNGFARAQRRDFELFISLAEQSAQRLEHFESHDAALFLNALARLDLHYPRLMEHFANHLLQNDSQLVYEEQHLALIVNAYAKLTSPGSFPALFAALGRRIERQAAEFTPQGLANVINGYYRLGHRDDALMAALAPAVLRQTGQLEAQHVANILQGFAWHKNLVLPVAGACKHKITRHDEVLRSLATLLPRLQQRLGPVEVAACASAFATAALEDRAAVKAISDVVTERHESFRPDQLALTLYSLSKLKHMPPDLLQRLTPAISRQLDKFDAQSRVMLLHACSRARLPDRALFESLSERLAPGIVPSMPPQAVVMTLHALASVGLRAPLTEALLDRLATNSDSENLPDICVVGESETSRVRLGEGRVDARTRSPASDDDQGPCTGVGSRCGLGDSAGSDRNSKSAAGVSQPGVSPGDESREVSQMNISALETHGLPCAFPSSSTLERHGEASPQQSRVERNGFPIAYAASVMMSLLKLDAGDRVDLLQNICDAVCQAPVGTLTPQQLANISHCLAHFASSPNSHIASFSSDESAESRKRFLPPPLALDVVVAHALSQLQQFSPQLLGSLSLSLASLCRHLPAVRDSTEKWCAAVDRDRLPLALEKCSPQVVTTFLAASATLERPPPPEALQFFVRKLTGSLHRLNAAAFLQLLISATKLLEIVVAKEVLSRRGVLPAFDGSPLSSALDSPSRETFQVQEAILTDLFVALQEQLLSRVSCVDVPTLFASAQIVASVPPATFRELARRSGNAAPAWGPTSGSSSSVESAQVTSLWPASLRYVLPFDLLTPDSQRFLETHAADQPPPCADGDTLLEHWRQRIRQATAGGRTETPGVSGLPHTLLSVGDSEGGALCEAARRAGAGQANPGGNGPLSSQRGGDLSLRSGRREPEVNAAEDASRQISEPDLVASQVSRFPEGRAEGGATGRDASVQTTETLPREKQVSSVVEGMSKAADFLVAEQKRWRVKSEKDTSSACGGASATPREIVGRLLRYSSTKQRLIAQTARECENPELSAGACTPGNGTHAVVGSEAAIGFVSTIAATLVSLIRRQGDLFHPLLLAASTRAAGEANVQDPLFYAMAVSRLSSLELNSASVFALPAALEERRKVDLEGKASGSSHPDQRAALSPPALVDFFEGLAAAAYKLTGEEAALRGLLWPSLDGVANNPSLAARILSALRRLDALEDRLLLRVLERQVLLLKRRLAGVRSACLEASVRRRSEGRPSVSPSHLETLSLSLEPWILVFSTPVFTPAAAKHLAQVSWATALRRGQLPDQAHSHRRDEAESSLTEFVSEAAEEGGKSGVESEARTSQGSNSTVPFAGVAYLWGMDFLSALLTWAHRGGEEGAVDLVPDRNGSGGQEGKRVYGGSAVSERDRELGAGVDRDVPRTLASSFPSSPDAEAPKASSFSLDNSSDSLSYHPSSTRPLEFERTPESPPSSPAWPAALEASQRGSRVSPRCSVRILLPVSAVADAVRALAALPASSVSPLTFQGASACAAFLSSPSFCVPSSGTSSEIEGSRLSAMCTGLRALGQLLALPSVQRWTPQSRTEPHDHGGRSACGGGEEVESGFASLESERDADLVSLVRAVLRDSSDEAENRLEETAPSREDAGAARTCQVPLHLRLLDCLCASPPFSLSQLRRESRETDTLATAPQVGDHPRDGEARSDQKRQDQEQSRRSFGSAGAALGSVSADLGEAAWSRSQQAGVRTLIAAGDKLLAKADELFRLSTGPHRTLKLTDAVSLAFWCCMRLLTFSNGENHGAHPAPNRQDLRCEVTRSRGDTAEVERTCQRVLVKAMLAVDAAVDRRRTTRRTTQTLSPQEKERLTLMIRGEDRRLLMIVHSFLRLDASELHDELPSHVRSVLEAISSSGASRHQ</sequence>
<dbReference type="GO" id="GO:0044528">
    <property type="term" value="P:regulation of mitochondrial mRNA stability"/>
    <property type="evidence" value="ECO:0007669"/>
    <property type="project" value="TreeGrafter"/>
</dbReference>
<dbReference type="InterPro" id="IPR050870">
    <property type="entry name" value="FAST_kinase"/>
</dbReference>
<dbReference type="GO" id="GO:0035770">
    <property type="term" value="C:ribonucleoprotein granule"/>
    <property type="evidence" value="ECO:0007669"/>
    <property type="project" value="TreeGrafter"/>
</dbReference>
<dbReference type="GO" id="GO:0003723">
    <property type="term" value="F:RNA binding"/>
    <property type="evidence" value="ECO:0007669"/>
    <property type="project" value="TreeGrafter"/>
</dbReference>
<dbReference type="EMBL" id="AHZU02001404">
    <property type="protein sequence ID" value="KFG32665.1"/>
    <property type="molecule type" value="Genomic_DNA"/>
</dbReference>
<dbReference type="VEuPathDB" id="ToxoDB:TGDOM2_320592"/>